<dbReference type="SMART" id="SM00347">
    <property type="entry name" value="HTH_MARR"/>
    <property type="match status" value="1"/>
</dbReference>
<comment type="caution">
    <text evidence="5">The sequence shown here is derived from an EMBL/GenBank/DDBJ whole genome shotgun (WGS) entry which is preliminary data.</text>
</comment>
<dbReference type="EMBL" id="JACXSI010000039">
    <property type="protein sequence ID" value="MBD3109601.1"/>
    <property type="molecule type" value="Genomic_DNA"/>
</dbReference>
<dbReference type="PRINTS" id="PR00598">
    <property type="entry name" value="HTHMARR"/>
</dbReference>
<dbReference type="InterPro" id="IPR036390">
    <property type="entry name" value="WH_DNA-bd_sf"/>
</dbReference>
<dbReference type="RefSeq" id="WP_190999139.1">
    <property type="nucleotide sequence ID" value="NZ_JACXSI010000039.1"/>
</dbReference>
<keyword evidence="3" id="KW-0804">Transcription</keyword>
<dbReference type="AlphaFoldDB" id="A0A927CYZ2"/>
<gene>
    <name evidence="5" type="ORF">IEO70_14730</name>
</gene>
<dbReference type="InterPro" id="IPR011991">
    <property type="entry name" value="ArsR-like_HTH"/>
</dbReference>
<organism evidence="5 6">
    <name type="scientific">Peribacillus faecalis</name>
    <dbReference type="NCBI Taxonomy" id="2772559"/>
    <lineage>
        <taxon>Bacteria</taxon>
        <taxon>Bacillati</taxon>
        <taxon>Bacillota</taxon>
        <taxon>Bacilli</taxon>
        <taxon>Bacillales</taxon>
        <taxon>Bacillaceae</taxon>
        <taxon>Peribacillus</taxon>
    </lineage>
</organism>
<proteinExistence type="predicted"/>
<evidence type="ECO:0000259" key="4">
    <source>
        <dbReference type="PROSITE" id="PS50995"/>
    </source>
</evidence>
<keyword evidence="2" id="KW-0238">DNA-binding</keyword>
<dbReference type="PANTHER" id="PTHR42756:SF2">
    <property type="entry name" value="MARR FAMILY REGULATORY PROTEIN"/>
    <property type="match status" value="1"/>
</dbReference>
<dbReference type="Proteomes" id="UP000602076">
    <property type="component" value="Unassembled WGS sequence"/>
</dbReference>
<feature type="domain" description="HTH marR-type" evidence="4">
    <location>
        <begin position="16"/>
        <end position="157"/>
    </location>
</feature>
<evidence type="ECO:0000256" key="3">
    <source>
        <dbReference type="ARBA" id="ARBA00023163"/>
    </source>
</evidence>
<dbReference type="GO" id="GO:0003677">
    <property type="term" value="F:DNA binding"/>
    <property type="evidence" value="ECO:0007669"/>
    <property type="project" value="UniProtKB-KW"/>
</dbReference>
<dbReference type="GO" id="GO:0003700">
    <property type="term" value="F:DNA-binding transcription factor activity"/>
    <property type="evidence" value="ECO:0007669"/>
    <property type="project" value="InterPro"/>
</dbReference>
<evidence type="ECO:0000256" key="2">
    <source>
        <dbReference type="ARBA" id="ARBA00023125"/>
    </source>
</evidence>
<dbReference type="InterPro" id="IPR000835">
    <property type="entry name" value="HTH_MarR-typ"/>
</dbReference>
<accession>A0A927CYZ2</accession>
<dbReference type="CDD" id="cd00090">
    <property type="entry name" value="HTH_ARSR"/>
    <property type="match status" value="1"/>
</dbReference>
<evidence type="ECO:0000313" key="6">
    <source>
        <dbReference type="Proteomes" id="UP000602076"/>
    </source>
</evidence>
<dbReference type="PANTHER" id="PTHR42756">
    <property type="entry name" value="TRANSCRIPTIONAL REGULATOR, MARR"/>
    <property type="match status" value="1"/>
</dbReference>
<sequence length="164" mass="19122">MSTNKFPMKGRADNLNNNHTEEMGRYIAKIHCKGSSIISKELQEFGIGSGQFPSLLRLYQQDGISQEELAKQLLVDKATITRAIKKLEEENLVYRIRDEKDKRYYKVFITKKALDIKEEVFKKVHTWDEALKQCLTKEVKTTRDNGWFALRLKAFVTDQTLKGY</sequence>
<reference evidence="5" key="1">
    <citation type="submission" date="2020-09" db="EMBL/GenBank/DDBJ databases">
        <title>Bacillus faecalis sp. nov., a moderately halophilic bacterium isolated from cow faeces.</title>
        <authorList>
            <person name="Jiang L."/>
            <person name="Lee J."/>
        </authorList>
    </citation>
    <scope>NUCLEOTIDE SEQUENCE</scope>
    <source>
        <strain evidence="5">AGMB 02131</strain>
    </source>
</reference>
<keyword evidence="6" id="KW-1185">Reference proteome</keyword>
<protein>
    <submittedName>
        <fullName evidence="5">MarR family transcriptional regulator</fullName>
    </submittedName>
</protein>
<dbReference type="Pfam" id="PF01047">
    <property type="entry name" value="MarR"/>
    <property type="match status" value="1"/>
</dbReference>
<evidence type="ECO:0000256" key="1">
    <source>
        <dbReference type="ARBA" id="ARBA00023015"/>
    </source>
</evidence>
<dbReference type="Gene3D" id="1.10.10.10">
    <property type="entry name" value="Winged helix-like DNA-binding domain superfamily/Winged helix DNA-binding domain"/>
    <property type="match status" value="1"/>
</dbReference>
<dbReference type="PROSITE" id="PS50995">
    <property type="entry name" value="HTH_MARR_2"/>
    <property type="match status" value="1"/>
</dbReference>
<keyword evidence="1" id="KW-0805">Transcription regulation</keyword>
<dbReference type="SUPFAM" id="SSF46785">
    <property type="entry name" value="Winged helix' DNA-binding domain"/>
    <property type="match status" value="1"/>
</dbReference>
<evidence type="ECO:0000313" key="5">
    <source>
        <dbReference type="EMBL" id="MBD3109601.1"/>
    </source>
</evidence>
<dbReference type="InterPro" id="IPR036388">
    <property type="entry name" value="WH-like_DNA-bd_sf"/>
</dbReference>
<name>A0A927CYZ2_9BACI</name>